<name>A0ABU3RYY6_9MICO</name>
<dbReference type="Proteomes" id="UP001256673">
    <property type="component" value="Unassembled WGS sequence"/>
</dbReference>
<dbReference type="RefSeq" id="WP_316001824.1">
    <property type="nucleotide sequence ID" value="NZ_JAWDIU010000006.1"/>
</dbReference>
<comment type="caution">
    <text evidence="2">The sequence shown here is derived from an EMBL/GenBank/DDBJ whole genome shotgun (WGS) entry which is preliminary data.</text>
</comment>
<gene>
    <name evidence="2" type="ORF">RWH43_14715</name>
</gene>
<dbReference type="EMBL" id="JAWDIU010000006">
    <property type="protein sequence ID" value="MDU0328009.1"/>
    <property type="molecule type" value="Genomic_DNA"/>
</dbReference>
<evidence type="ECO:0000256" key="1">
    <source>
        <dbReference type="SAM" id="MobiDB-lite"/>
    </source>
</evidence>
<organism evidence="2 3">
    <name type="scientific">Microbacterium algihabitans</name>
    <dbReference type="NCBI Taxonomy" id="3075992"/>
    <lineage>
        <taxon>Bacteria</taxon>
        <taxon>Bacillati</taxon>
        <taxon>Actinomycetota</taxon>
        <taxon>Actinomycetes</taxon>
        <taxon>Micrococcales</taxon>
        <taxon>Microbacteriaceae</taxon>
        <taxon>Microbacterium</taxon>
    </lineage>
</organism>
<sequence length="200" mass="22081">MESGFFPADPPATEPPVEPRRERNPSFEPSADELPVLFAVSEVIARGENVVIALTGVRVFSDGIELLVDRHLRRGSIDEGDWRQVHEMFAEHWGRGALAPDRLRWGVVLGDGTRLFAEDRFGAPFDADPDRHTMRVNGGSGSGDDDRYTMRNQLWVHPLPPEGPLELVVQWPAFGIGESRVVLDGGRIAALAPSVKPLWG</sequence>
<accession>A0ABU3RYY6</accession>
<protein>
    <submittedName>
        <fullName evidence="2">Uncharacterized protein</fullName>
    </submittedName>
</protein>
<evidence type="ECO:0000313" key="3">
    <source>
        <dbReference type="Proteomes" id="UP001256673"/>
    </source>
</evidence>
<feature type="region of interest" description="Disordered" evidence="1">
    <location>
        <begin position="1"/>
        <end position="28"/>
    </location>
</feature>
<proteinExistence type="predicted"/>
<keyword evidence="3" id="KW-1185">Reference proteome</keyword>
<reference evidence="2 3" key="1">
    <citation type="submission" date="2023-09" db="EMBL/GenBank/DDBJ databases">
        <title>Microbacterium fusihabitans sp. nov., Microbacterium phycihabitans sp. nov., and Microbacterium cervinum sp. nov., isolated from dried seaweeds of beach.</title>
        <authorList>
            <person name="Lee S.D."/>
        </authorList>
    </citation>
    <scope>NUCLEOTIDE SEQUENCE [LARGE SCALE GENOMIC DNA]</scope>
    <source>
        <strain evidence="2 3">KSW2-21</strain>
    </source>
</reference>
<evidence type="ECO:0000313" key="2">
    <source>
        <dbReference type="EMBL" id="MDU0328009.1"/>
    </source>
</evidence>